<keyword evidence="2" id="KW-1185">Reference proteome</keyword>
<proteinExistence type="predicted"/>
<dbReference type="PANTHER" id="PTHR42085">
    <property type="entry name" value="F-BOX DOMAIN-CONTAINING PROTEIN"/>
    <property type="match status" value="1"/>
</dbReference>
<dbReference type="InterPro" id="IPR038883">
    <property type="entry name" value="AN11006-like"/>
</dbReference>
<dbReference type="EMBL" id="CAVMBE010000079">
    <property type="protein sequence ID" value="CAK4033157.1"/>
    <property type="molecule type" value="Genomic_DNA"/>
</dbReference>
<gene>
    <name evidence="1" type="ORF">LECACI_7A008315</name>
</gene>
<organism evidence="1 2">
    <name type="scientific">Lecanosticta acicola</name>
    <dbReference type="NCBI Taxonomy" id="111012"/>
    <lineage>
        <taxon>Eukaryota</taxon>
        <taxon>Fungi</taxon>
        <taxon>Dikarya</taxon>
        <taxon>Ascomycota</taxon>
        <taxon>Pezizomycotina</taxon>
        <taxon>Dothideomycetes</taxon>
        <taxon>Dothideomycetidae</taxon>
        <taxon>Mycosphaerellales</taxon>
        <taxon>Mycosphaerellaceae</taxon>
        <taxon>Lecanosticta</taxon>
    </lineage>
</organism>
<dbReference type="AlphaFoldDB" id="A0AAI9EE71"/>
<evidence type="ECO:0000313" key="1">
    <source>
        <dbReference type="EMBL" id="CAK4033157.1"/>
    </source>
</evidence>
<comment type="caution">
    <text evidence="1">The sequence shown here is derived from an EMBL/GenBank/DDBJ whole genome shotgun (WGS) entry which is preliminary data.</text>
</comment>
<evidence type="ECO:0000313" key="2">
    <source>
        <dbReference type="Proteomes" id="UP001296104"/>
    </source>
</evidence>
<accession>A0AAI9EE71</accession>
<protein>
    <submittedName>
        <fullName evidence="1">Uncharacterized protein</fullName>
    </submittedName>
</protein>
<dbReference type="Proteomes" id="UP001296104">
    <property type="component" value="Unassembled WGS sequence"/>
</dbReference>
<name>A0AAI9EE71_9PEZI</name>
<reference evidence="1" key="1">
    <citation type="submission" date="2023-11" db="EMBL/GenBank/DDBJ databases">
        <authorList>
            <person name="Alioto T."/>
            <person name="Alioto T."/>
            <person name="Gomez Garrido J."/>
        </authorList>
    </citation>
    <scope>NUCLEOTIDE SEQUENCE</scope>
</reference>
<sequence>MSIEALDAMVRSQELELQRQILAQEQSMTESKSRSDFCSLSAELRNRVYEFALIEDTIEFPRFLSPPLPRIPSILQSNRKVREEALPIYFANNIFEIEFHESFRSWDKEVRQPLARWLKAIGPVRCAQIKKLRVKHHYREGPLRPRMAMGGKNGAPTPRVTSQEQVYALLGLEDLGLSENQFVLDHSTMILANNTFKIDLGKDTPDYTATVKAPLTE</sequence>
<dbReference type="PANTHER" id="PTHR42085:SF2">
    <property type="entry name" value="F-BOX DOMAIN-CONTAINING PROTEIN"/>
    <property type="match status" value="1"/>
</dbReference>